<gene>
    <name evidence="1" type="ORF">ASPNIDRAFT_40812</name>
</gene>
<dbReference type="EMBL" id="ACJE01000008">
    <property type="protein sequence ID" value="EHA24888.1"/>
    <property type="molecule type" value="Genomic_DNA"/>
</dbReference>
<evidence type="ECO:0000313" key="1">
    <source>
        <dbReference type="EMBL" id="EHA24888.1"/>
    </source>
</evidence>
<proteinExistence type="predicted"/>
<dbReference type="OrthoDB" id="5234589at2759"/>
<dbReference type="Proteomes" id="UP000009038">
    <property type="component" value="Unassembled WGS sequence"/>
</dbReference>
<dbReference type="HOGENOM" id="CLU_1098289_0_0_1"/>
<protein>
    <submittedName>
        <fullName evidence="1">Uncharacterized protein</fullName>
    </submittedName>
</protein>
<name>G3XX18_ASPNA</name>
<dbReference type="AlphaFoldDB" id="G3XX18"/>
<sequence>MTGVLSSDNWSSINFHFSRVGPSPDIAVHLLPSLMLTRGVPVPNSSINPLEDTSIVVTAWEDAPFWLSPVDNRLFKLELQSISEDLMDETLPDNKAITVPIPAVDLTVENRFRTLNVADISHIVVQYSCAGPNYDFDKPWPFWFFIGKTLSKAFLGNEDQLEWFNAVRVRDREFITFANVGRENSFDSREMNHDLDEKGIGVDEVDFLKPVPGERLKAFWKPARGIIDQKVREWIEDERGKEQNQEGDPASAV</sequence>
<accession>G3XX18</accession>
<reference evidence="1 2" key="1">
    <citation type="journal article" date="2011" name="Genome Res.">
        <title>Comparative genomics of citric-acid-producing Aspergillus niger ATCC 1015 versus enzyme-producing CBS 513.88.</title>
        <authorList>
            <person name="Andersen M.R."/>
            <person name="Salazar M.P."/>
            <person name="Schaap P.J."/>
            <person name="van de Vondervoort P.J."/>
            <person name="Culley D."/>
            <person name="Thykaer J."/>
            <person name="Frisvad J.C."/>
            <person name="Nielsen K.F."/>
            <person name="Albang R."/>
            <person name="Albermann K."/>
            <person name="Berka R.M."/>
            <person name="Braus G.H."/>
            <person name="Braus-Stromeyer S.A."/>
            <person name="Corrochano L.M."/>
            <person name="Dai Z."/>
            <person name="van Dijck P.W."/>
            <person name="Hofmann G."/>
            <person name="Lasure L.L."/>
            <person name="Magnuson J.K."/>
            <person name="Menke H."/>
            <person name="Meijer M."/>
            <person name="Meijer S.L."/>
            <person name="Nielsen J.B."/>
            <person name="Nielsen M.L."/>
            <person name="van Ooyen A.J."/>
            <person name="Pel H.J."/>
            <person name="Poulsen L."/>
            <person name="Samson R.A."/>
            <person name="Stam H."/>
            <person name="Tsang A."/>
            <person name="van den Brink J.M."/>
            <person name="Atkins A."/>
            <person name="Aerts A."/>
            <person name="Shapiro H."/>
            <person name="Pangilinan J."/>
            <person name="Salamov A."/>
            <person name="Lou Y."/>
            <person name="Lindquist E."/>
            <person name="Lucas S."/>
            <person name="Grimwood J."/>
            <person name="Grigoriev I.V."/>
            <person name="Kubicek C.P."/>
            <person name="Martinez D."/>
            <person name="van Peij N.N."/>
            <person name="Roubos J.A."/>
            <person name="Nielsen J."/>
            <person name="Baker S.E."/>
        </authorList>
    </citation>
    <scope>NUCLEOTIDE SEQUENCE [LARGE SCALE GENOMIC DNA]</scope>
    <source>
        <strain evidence="2">ATCC 1015 / CBS 113.46 / FGSC A1144 / LSHB Ac4 / NCTC 3858a / NRRL 328 / USDA 3528.7</strain>
    </source>
</reference>
<dbReference type="VEuPathDB" id="FungiDB:ASPNIDRAFT2_40812"/>
<evidence type="ECO:0000313" key="2">
    <source>
        <dbReference type="Proteomes" id="UP000009038"/>
    </source>
</evidence>
<organism evidence="1 2">
    <name type="scientific">Aspergillus niger (strain ATCC 1015 / CBS 113.46 / FGSC A1144 / LSHB Ac4 / NCTC 3858a / NRRL 328 / USDA 3528.7)</name>
    <dbReference type="NCBI Taxonomy" id="380704"/>
    <lineage>
        <taxon>Eukaryota</taxon>
        <taxon>Fungi</taxon>
        <taxon>Dikarya</taxon>
        <taxon>Ascomycota</taxon>
        <taxon>Pezizomycotina</taxon>
        <taxon>Eurotiomycetes</taxon>
        <taxon>Eurotiomycetidae</taxon>
        <taxon>Eurotiales</taxon>
        <taxon>Aspergillaceae</taxon>
        <taxon>Aspergillus</taxon>
        <taxon>Aspergillus subgen. Circumdati</taxon>
    </lineage>
</organism>
<comment type="caution">
    <text evidence="1">The sequence shown here is derived from an EMBL/GenBank/DDBJ whole genome shotgun (WGS) entry which is preliminary data.</text>
</comment>